<reference evidence="1 2" key="1">
    <citation type="journal article" date="2016" name="Nat. Commun.">
        <title>Thousands of microbial genomes shed light on interconnected biogeochemical processes in an aquifer system.</title>
        <authorList>
            <person name="Anantharaman K."/>
            <person name="Brown C.T."/>
            <person name="Hug L.A."/>
            <person name="Sharon I."/>
            <person name="Castelle C.J."/>
            <person name="Probst A.J."/>
            <person name="Thomas B.C."/>
            <person name="Singh A."/>
            <person name="Wilkins M.J."/>
            <person name="Karaoz U."/>
            <person name="Brodie E.L."/>
            <person name="Williams K.H."/>
            <person name="Hubbard S.S."/>
            <person name="Banfield J.F."/>
        </authorList>
    </citation>
    <scope>NUCLEOTIDE SEQUENCE [LARGE SCALE GENOMIC DNA]</scope>
</reference>
<accession>A0A1G2KTS1</accession>
<dbReference type="EMBL" id="MHQN01000031">
    <property type="protein sequence ID" value="OHA02753.1"/>
    <property type="molecule type" value="Genomic_DNA"/>
</dbReference>
<protein>
    <recommendedName>
        <fullName evidence="3">Glutamyl-tRNA amidotransferase</fullName>
    </recommendedName>
</protein>
<sequence>MSLKQTIEGEMKDAMKAKDTERLGVFRMALAAMKNKEIEKRATNPDSALSNEEQMAVLKSEVKKRRDSIAEFRKVGRTDLAEKEASELAVLEPYFPVEASDEEIEKLLAPVVKGASADDFGKVMGQAMKAIGGRASGDRVATLVKVLLDRK</sequence>
<dbReference type="GO" id="GO:0016884">
    <property type="term" value="F:carbon-nitrogen ligase activity, with glutamine as amido-N-donor"/>
    <property type="evidence" value="ECO:0007669"/>
    <property type="project" value="InterPro"/>
</dbReference>
<gene>
    <name evidence="1" type="ORF">A3C92_00655</name>
</gene>
<dbReference type="Gene3D" id="1.10.10.410">
    <property type="match status" value="1"/>
</dbReference>
<dbReference type="InterPro" id="IPR003789">
    <property type="entry name" value="Asn/Gln_tRNA_amidoTrase-B-like"/>
</dbReference>
<proteinExistence type="predicted"/>
<dbReference type="PANTHER" id="PTHR28055">
    <property type="entry name" value="ALTERED INHERITANCE OF MITOCHONDRIA PROTEIN 41, MITOCHONDRIAL"/>
    <property type="match status" value="1"/>
</dbReference>
<organism evidence="1 2">
    <name type="scientific">Candidatus Sungbacteria bacterium RIFCSPHIGHO2_02_FULL_53_17</name>
    <dbReference type="NCBI Taxonomy" id="1802275"/>
    <lineage>
        <taxon>Bacteria</taxon>
        <taxon>Candidatus Sungiibacteriota</taxon>
    </lineage>
</organism>
<dbReference type="InterPro" id="IPR023168">
    <property type="entry name" value="GatB_Yqey_C_2"/>
</dbReference>
<dbReference type="InterPro" id="IPR042184">
    <property type="entry name" value="YqeY/Aim41_N"/>
</dbReference>
<evidence type="ECO:0000313" key="1">
    <source>
        <dbReference type="EMBL" id="OHA02753.1"/>
    </source>
</evidence>
<name>A0A1G2KTS1_9BACT</name>
<comment type="caution">
    <text evidence="1">The sequence shown here is derived from an EMBL/GenBank/DDBJ whole genome shotgun (WGS) entry which is preliminary data.</text>
</comment>
<dbReference type="Pfam" id="PF09424">
    <property type="entry name" value="YqeY"/>
    <property type="match status" value="1"/>
</dbReference>
<dbReference type="AlphaFoldDB" id="A0A1G2KTS1"/>
<dbReference type="Gene3D" id="1.10.1510.10">
    <property type="entry name" value="Uncharacterised protein YqeY/AIM41 PF09424, N-terminal domain"/>
    <property type="match status" value="1"/>
</dbReference>
<dbReference type="InterPro" id="IPR019004">
    <property type="entry name" value="YqeY/Aim41"/>
</dbReference>
<dbReference type="SUPFAM" id="SSF89095">
    <property type="entry name" value="GatB/YqeY motif"/>
    <property type="match status" value="1"/>
</dbReference>
<evidence type="ECO:0008006" key="3">
    <source>
        <dbReference type="Google" id="ProtNLM"/>
    </source>
</evidence>
<evidence type="ECO:0000313" key="2">
    <source>
        <dbReference type="Proteomes" id="UP000177177"/>
    </source>
</evidence>
<dbReference type="Proteomes" id="UP000177177">
    <property type="component" value="Unassembled WGS sequence"/>
</dbReference>
<dbReference type="PANTHER" id="PTHR28055:SF1">
    <property type="entry name" value="ALTERED INHERITANCE OF MITOCHONDRIA PROTEIN 41, MITOCHONDRIAL"/>
    <property type="match status" value="1"/>
</dbReference>